<keyword evidence="1" id="KW-0472">Membrane</keyword>
<evidence type="ECO:0000313" key="3">
    <source>
        <dbReference type="Proteomes" id="UP000198280"/>
    </source>
</evidence>
<feature type="transmembrane region" description="Helical" evidence="1">
    <location>
        <begin position="442"/>
        <end position="463"/>
    </location>
</feature>
<feature type="transmembrane region" description="Helical" evidence="1">
    <location>
        <begin position="419"/>
        <end position="436"/>
    </location>
</feature>
<sequence>MHQSTAATRWLGTTALIATALLPACAYFRFGAPRPRWDMVAVASAALLLTAAWIWANHRAPKAGFRRTSVTGSGTGRDTPAVPRVLARPRRPWVFAAGSLVWVWALIALLMLAELPGGADQKVIDQARNAGAVVRTGTVESARHVVVTDDGTSTKYVTRHGRRYHRTTHHTPAWRADLVMRVPSPHGTETVEVEDAVVSHDPVRGTRFAVLYAPSRPTLGGVVNEKTALPPLLSSWAVPDAGLLVLTGIAVFLLLCVLLVISAIDNAGAGMAKMRADAAAGRVHACRVRIGPAVWQQHAGFKAWSVELKLPDRMVRLSGYGNLTSSGYRELLGVSSRYGGDDAWLCWPLGSGNHDSSTVAVLVLDDGQTVWGKIVIRQGGQPADHNFRLPGTNVETSPARTTRPLFPVVSRYRPSVHPWAVALLATAFLAVLPVLLAPLSSATTAGLCILSLFLTGAMCVRYLPRFAMSMETDGWISRPRDDHP</sequence>
<proteinExistence type="predicted"/>
<evidence type="ECO:0000256" key="1">
    <source>
        <dbReference type="SAM" id="Phobius"/>
    </source>
</evidence>
<keyword evidence="3" id="KW-1185">Reference proteome</keyword>
<feature type="transmembrane region" description="Helical" evidence="1">
    <location>
        <begin position="93"/>
        <end position="113"/>
    </location>
</feature>
<dbReference type="AlphaFoldDB" id="A0A239DLC0"/>
<keyword evidence="1" id="KW-1133">Transmembrane helix</keyword>
<keyword evidence="1" id="KW-0812">Transmembrane</keyword>
<dbReference type="EMBL" id="FZOF01000005">
    <property type="protein sequence ID" value="SNS32851.1"/>
    <property type="molecule type" value="Genomic_DNA"/>
</dbReference>
<feature type="transmembrane region" description="Helical" evidence="1">
    <location>
        <begin position="241"/>
        <end position="264"/>
    </location>
</feature>
<gene>
    <name evidence="2" type="ORF">SAMN05216252_10531</name>
</gene>
<dbReference type="Proteomes" id="UP000198280">
    <property type="component" value="Unassembled WGS sequence"/>
</dbReference>
<accession>A0A239DLC0</accession>
<evidence type="ECO:0008006" key="4">
    <source>
        <dbReference type="Google" id="ProtNLM"/>
    </source>
</evidence>
<name>A0A239DLC0_9ACTN</name>
<evidence type="ECO:0000313" key="2">
    <source>
        <dbReference type="EMBL" id="SNS32851.1"/>
    </source>
</evidence>
<feature type="transmembrane region" description="Helical" evidence="1">
    <location>
        <begin position="36"/>
        <end position="56"/>
    </location>
</feature>
<dbReference type="RefSeq" id="WP_143681551.1">
    <property type="nucleotide sequence ID" value="NZ_FZOF01000005.1"/>
</dbReference>
<organism evidence="2 3">
    <name type="scientific">Actinacidiphila glaucinigra</name>
    <dbReference type="NCBI Taxonomy" id="235986"/>
    <lineage>
        <taxon>Bacteria</taxon>
        <taxon>Bacillati</taxon>
        <taxon>Actinomycetota</taxon>
        <taxon>Actinomycetes</taxon>
        <taxon>Kitasatosporales</taxon>
        <taxon>Streptomycetaceae</taxon>
        <taxon>Actinacidiphila</taxon>
    </lineage>
</organism>
<protein>
    <recommendedName>
        <fullName evidence="4">DUF3592 domain-containing protein</fullName>
    </recommendedName>
</protein>
<reference evidence="2 3" key="1">
    <citation type="submission" date="2017-06" db="EMBL/GenBank/DDBJ databases">
        <authorList>
            <person name="Kim H.J."/>
            <person name="Triplett B.A."/>
        </authorList>
    </citation>
    <scope>NUCLEOTIDE SEQUENCE [LARGE SCALE GENOMIC DNA]</scope>
    <source>
        <strain evidence="2 3">CGMCC 4.1858</strain>
    </source>
</reference>